<name>A0AAW2YCR3_9LAMI</name>
<evidence type="ECO:0000313" key="1">
    <source>
        <dbReference type="EMBL" id="KAL0463618.1"/>
    </source>
</evidence>
<dbReference type="EMBL" id="JACGWN010000001">
    <property type="protein sequence ID" value="KAL0463618.1"/>
    <property type="molecule type" value="Genomic_DNA"/>
</dbReference>
<comment type="caution">
    <text evidence="1">The sequence shown here is derived from an EMBL/GenBank/DDBJ whole genome shotgun (WGS) entry which is preliminary data.</text>
</comment>
<sequence length="88" mass="9675">MDVQEVARARWLLCQQANARTCSVSVHLVRSLSSQSAGLLEVVQVVACKAPCLQHATTSWLLEQRPAEIARPCDRASLLRTASLLQPH</sequence>
<proteinExistence type="predicted"/>
<protein>
    <submittedName>
        <fullName evidence="1">Uncharacterized protein</fullName>
    </submittedName>
</protein>
<reference evidence="1" key="2">
    <citation type="journal article" date="2024" name="Plant">
        <title>Genomic evolution and insights into agronomic trait innovations of Sesamum species.</title>
        <authorList>
            <person name="Miao H."/>
            <person name="Wang L."/>
            <person name="Qu L."/>
            <person name="Liu H."/>
            <person name="Sun Y."/>
            <person name="Le M."/>
            <person name="Wang Q."/>
            <person name="Wei S."/>
            <person name="Zheng Y."/>
            <person name="Lin W."/>
            <person name="Duan Y."/>
            <person name="Cao H."/>
            <person name="Xiong S."/>
            <person name="Wang X."/>
            <person name="Wei L."/>
            <person name="Li C."/>
            <person name="Ma Q."/>
            <person name="Ju M."/>
            <person name="Zhao R."/>
            <person name="Li G."/>
            <person name="Mu C."/>
            <person name="Tian Q."/>
            <person name="Mei H."/>
            <person name="Zhang T."/>
            <person name="Gao T."/>
            <person name="Zhang H."/>
        </authorList>
    </citation>
    <scope>NUCLEOTIDE SEQUENCE</scope>
    <source>
        <strain evidence="1">KEN1</strain>
    </source>
</reference>
<reference evidence="1" key="1">
    <citation type="submission" date="2020-06" db="EMBL/GenBank/DDBJ databases">
        <authorList>
            <person name="Li T."/>
            <person name="Hu X."/>
            <person name="Zhang T."/>
            <person name="Song X."/>
            <person name="Zhang H."/>
            <person name="Dai N."/>
            <person name="Sheng W."/>
            <person name="Hou X."/>
            <person name="Wei L."/>
        </authorList>
    </citation>
    <scope>NUCLEOTIDE SEQUENCE</scope>
    <source>
        <strain evidence="1">KEN1</strain>
        <tissue evidence="1">Leaf</tissue>
    </source>
</reference>
<organism evidence="1">
    <name type="scientific">Sesamum latifolium</name>
    <dbReference type="NCBI Taxonomy" id="2727402"/>
    <lineage>
        <taxon>Eukaryota</taxon>
        <taxon>Viridiplantae</taxon>
        <taxon>Streptophyta</taxon>
        <taxon>Embryophyta</taxon>
        <taxon>Tracheophyta</taxon>
        <taxon>Spermatophyta</taxon>
        <taxon>Magnoliopsida</taxon>
        <taxon>eudicotyledons</taxon>
        <taxon>Gunneridae</taxon>
        <taxon>Pentapetalae</taxon>
        <taxon>asterids</taxon>
        <taxon>lamiids</taxon>
        <taxon>Lamiales</taxon>
        <taxon>Pedaliaceae</taxon>
        <taxon>Sesamum</taxon>
    </lineage>
</organism>
<accession>A0AAW2YCR3</accession>
<gene>
    <name evidence="1" type="ORF">Slati_0249400</name>
</gene>
<dbReference type="AlphaFoldDB" id="A0AAW2YCR3"/>